<gene>
    <name evidence="2" type="ORF">L21SP2_1209</name>
</gene>
<proteinExistence type="predicted"/>
<evidence type="ECO:0000256" key="1">
    <source>
        <dbReference type="SAM" id="MobiDB-lite"/>
    </source>
</evidence>
<dbReference type="AlphaFoldDB" id="V5WG67"/>
<protein>
    <submittedName>
        <fullName evidence="2">Uncharacterized protein</fullName>
    </submittedName>
</protein>
<dbReference type="Proteomes" id="UP000018680">
    <property type="component" value="Chromosome"/>
</dbReference>
<dbReference type="EMBL" id="CP006939">
    <property type="protein sequence ID" value="AHC14610.1"/>
    <property type="molecule type" value="Genomic_DNA"/>
</dbReference>
<keyword evidence="3" id="KW-1185">Reference proteome</keyword>
<dbReference type="STRING" id="1307761.L21SP2_1209"/>
<sequence length="496" mass="54966">MMPEKQSKPSVLHPVSTDNPVSIHNPVSADISVSAENPVSVNSQTVRMPDYTLFEKPFEPGPANGSRSFLLGIEFQSRETLPSARIFVALNALKHHGTVEALQPDLQKIRELEAAGQSPQVVFLLCKSPKPGFDPEAAIKDAGLKVFLILRVDSTSGVSPSGHECELDEYNSESFGIKLEKQDILSVFRFAYSRHGEEELPHLLNHLDSGQQSPAALFHFITVHTLTQLTRFPDRMLKLNLQCRVSCIHPQIQMRLKEICALALNNSIRHGEKNLDIHISLLPDQEKTMVFQYRENTPLSTAQTEAHNREPRQASSRETNPAAGMDVTDSISGAGLGMDGIRRLALSISPKSSMPAKGSSTINITFSRELSYQPLIYIEDLGGEIRAVPLYRVAAREPFAKARLIYSGENSCHYNTRMMGPQPLHFGYELLEQYSLETEGTGEKSRNEPQILLLYCPGGGYGTFLIKRVVGAGREFVSVDADTVWSDQKGCRVILL</sequence>
<reference evidence="2 3" key="1">
    <citation type="journal article" date="2015" name="Stand. Genomic Sci.">
        <title>Complete genome sequence and description of Salinispira pacifica gen. nov., sp. nov., a novel spirochaete isolated form a hypersaline microbial mat.</title>
        <authorList>
            <person name="Ben Hania W."/>
            <person name="Joseph M."/>
            <person name="Schumann P."/>
            <person name="Bunk B."/>
            <person name="Fiebig A."/>
            <person name="Sproer C."/>
            <person name="Klenk H.P."/>
            <person name="Fardeau M.L."/>
            <person name="Spring S."/>
        </authorList>
    </citation>
    <scope>NUCLEOTIDE SEQUENCE [LARGE SCALE GENOMIC DNA]</scope>
    <source>
        <strain evidence="2 3">L21-RPul-D2</strain>
    </source>
</reference>
<dbReference type="KEGG" id="slr:L21SP2_1209"/>
<dbReference type="HOGENOM" id="CLU_549674_0_0_12"/>
<evidence type="ECO:0000313" key="3">
    <source>
        <dbReference type="Proteomes" id="UP000018680"/>
    </source>
</evidence>
<accession>V5WG67</accession>
<name>V5WG67_9SPIO</name>
<evidence type="ECO:0000313" key="2">
    <source>
        <dbReference type="EMBL" id="AHC14610.1"/>
    </source>
</evidence>
<organism evidence="2 3">
    <name type="scientific">Salinispira pacifica</name>
    <dbReference type="NCBI Taxonomy" id="1307761"/>
    <lineage>
        <taxon>Bacteria</taxon>
        <taxon>Pseudomonadati</taxon>
        <taxon>Spirochaetota</taxon>
        <taxon>Spirochaetia</taxon>
        <taxon>Spirochaetales</taxon>
        <taxon>Spirochaetaceae</taxon>
        <taxon>Salinispira</taxon>
    </lineage>
</organism>
<feature type="region of interest" description="Disordered" evidence="1">
    <location>
        <begin position="298"/>
        <end position="329"/>
    </location>
</feature>